<dbReference type="Gene3D" id="3.30.1370.100">
    <property type="entry name" value="MutL, C-terminal domain, regulatory subdomain"/>
    <property type="match status" value="1"/>
</dbReference>
<evidence type="ECO:0000259" key="7">
    <source>
        <dbReference type="SMART" id="SM00853"/>
    </source>
</evidence>
<dbReference type="Proteomes" id="UP000839052">
    <property type="component" value="Chromosome"/>
</dbReference>
<dbReference type="NCBIfam" id="NF000949">
    <property type="entry name" value="PRK00095.1-2"/>
    <property type="match status" value="1"/>
</dbReference>
<comment type="function">
    <text evidence="5">This protein is involved in the repair of mismatches in DNA. It is required for dam-dependent methyl-directed DNA mismatch repair. May act as a 'molecular matchmaker', a protein that promotes the formation of a stable complex between two or more DNA-binding proteins in an ATP-dependent manner without itself being part of a final effector complex.</text>
</comment>
<dbReference type="InterPro" id="IPR013507">
    <property type="entry name" value="DNA_mismatch_S5_2-like"/>
</dbReference>
<dbReference type="InterPro" id="IPR014762">
    <property type="entry name" value="DNA_mismatch_repair_CS"/>
</dbReference>
<dbReference type="InterPro" id="IPR036890">
    <property type="entry name" value="HATPase_C_sf"/>
</dbReference>
<dbReference type="InterPro" id="IPR038973">
    <property type="entry name" value="MutL/Mlh/Pms-like"/>
</dbReference>
<dbReference type="SMART" id="SM01340">
    <property type="entry name" value="DNA_mis_repair"/>
    <property type="match status" value="1"/>
</dbReference>
<dbReference type="PANTHER" id="PTHR10073:SF12">
    <property type="entry name" value="DNA MISMATCH REPAIR PROTEIN MLH1"/>
    <property type="match status" value="1"/>
</dbReference>
<accession>A0ABM8Z0U0</accession>
<feature type="domain" description="DNA mismatch repair protein S5" evidence="8">
    <location>
        <begin position="232"/>
        <end position="350"/>
    </location>
</feature>
<evidence type="ECO:0000256" key="5">
    <source>
        <dbReference type="HAMAP-Rule" id="MF_00149"/>
    </source>
</evidence>
<dbReference type="SMART" id="SM00853">
    <property type="entry name" value="MutL_C"/>
    <property type="match status" value="1"/>
</dbReference>
<dbReference type="Gene3D" id="3.30.230.10">
    <property type="match status" value="1"/>
</dbReference>
<evidence type="ECO:0000313" key="10">
    <source>
        <dbReference type="Proteomes" id="UP000839052"/>
    </source>
</evidence>
<dbReference type="NCBIfam" id="TIGR00585">
    <property type="entry name" value="mutl"/>
    <property type="match status" value="1"/>
</dbReference>
<dbReference type="InterPro" id="IPR002099">
    <property type="entry name" value="MutL/Mlh/PMS"/>
</dbReference>
<evidence type="ECO:0000313" key="9">
    <source>
        <dbReference type="EMBL" id="CAG9933442.1"/>
    </source>
</evidence>
<keyword evidence="10" id="KW-1185">Reference proteome</keyword>
<evidence type="ECO:0000256" key="1">
    <source>
        <dbReference type="ARBA" id="ARBA00006082"/>
    </source>
</evidence>
<dbReference type="PANTHER" id="PTHR10073">
    <property type="entry name" value="DNA MISMATCH REPAIR PROTEIN MLH, PMS, MUTL"/>
    <property type="match status" value="1"/>
</dbReference>
<dbReference type="Pfam" id="PF08676">
    <property type="entry name" value="MutL_C"/>
    <property type="match status" value="1"/>
</dbReference>
<dbReference type="Pfam" id="PF01119">
    <property type="entry name" value="DNA_mis_repair"/>
    <property type="match status" value="1"/>
</dbReference>
<evidence type="ECO:0000256" key="2">
    <source>
        <dbReference type="ARBA" id="ARBA00021975"/>
    </source>
</evidence>
<evidence type="ECO:0000259" key="8">
    <source>
        <dbReference type="SMART" id="SM01340"/>
    </source>
</evidence>
<dbReference type="CDD" id="cd16926">
    <property type="entry name" value="HATPase_MutL-MLH-PMS-like"/>
    <property type="match status" value="1"/>
</dbReference>
<dbReference type="Gene3D" id="3.30.565.10">
    <property type="entry name" value="Histidine kinase-like ATPase, C-terminal domain"/>
    <property type="match status" value="1"/>
</dbReference>
<keyword evidence="3 5" id="KW-0227">DNA damage</keyword>
<dbReference type="PROSITE" id="PS00058">
    <property type="entry name" value="DNA_MISMATCH_REPAIR_1"/>
    <property type="match status" value="1"/>
</dbReference>
<dbReference type="SUPFAM" id="SSF54211">
    <property type="entry name" value="Ribosomal protein S5 domain 2-like"/>
    <property type="match status" value="1"/>
</dbReference>
<name>A0ABM8Z0U0_9PROT</name>
<dbReference type="SUPFAM" id="SSF118116">
    <property type="entry name" value="DNA mismatch repair protein MutL"/>
    <property type="match status" value="1"/>
</dbReference>
<dbReference type="InterPro" id="IPR014790">
    <property type="entry name" value="MutL_C"/>
</dbReference>
<feature type="region of interest" description="Disordered" evidence="6">
    <location>
        <begin position="408"/>
        <end position="429"/>
    </location>
</feature>
<dbReference type="InterPro" id="IPR020568">
    <property type="entry name" value="Ribosomal_Su5_D2-typ_SF"/>
</dbReference>
<organism evidence="9 10">
    <name type="scientific">Candidatus Nitrotoga arctica</name>
    <dbReference type="NCBI Taxonomy" id="453162"/>
    <lineage>
        <taxon>Bacteria</taxon>
        <taxon>Pseudomonadati</taxon>
        <taxon>Pseudomonadota</taxon>
        <taxon>Betaproteobacteria</taxon>
        <taxon>Nitrosomonadales</taxon>
        <taxon>Gallionellaceae</taxon>
        <taxon>Candidatus Nitrotoga</taxon>
    </lineage>
</organism>
<keyword evidence="4 5" id="KW-0234">DNA repair</keyword>
<dbReference type="InterPro" id="IPR037198">
    <property type="entry name" value="MutL_C_sf"/>
</dbReference>
<dbReference type="CDD" id="cd03482">
    <property type="entry name" value="MutL_Trans_MutL"/>
    <property type="match status" value="1"/>
</dbReference>
<dbReference type="RefSeq" id="WP_239797218.1">
    <property type="nucleotide sequence ID" value="NZ_OU912926.1"/>
</dbReference>
<dbReference type="HAMAP" id="MF_00149">
    <property type="entry name" value="DNA_mis_repair"/>
    <property type="match status" value="1"/>
</dbReference>
<feature type="domain" description="MutL C-terminal dimerisation" evidence="7">
    <location>
        <begin position="440"/>
        <end position="583"/>
    </location>
</feature>
<dbReference type="Pfam" id="PF13589">
    <property type="entry name" value="HATPase_c_3"/>
    <property type="match status" value="1"/>
</dbReference>
<sequence length="627" mass="69512">MSAIQLLPDLLINQIAAGEVIERPSAALKEMLENSLDAGATEIIVQLEGGGVKLLRVRDNGNGIAPEELPFALMRHATSKIASLADLQRVASMGFRGEALASMAAVAQVTLTSRKTENSHAWQIQSGDGTQSEVIPAAHAQGTSVEIRELYFNTPARRKFLKSEATELAYCEETFKRIALSRPDVAFSLQHNNRMMWQLPMLPRSSCVPFTSISQLPEVSWEEKADALPKRIEAMLSKEFGQSAVPVSRKAAGLHLYGMASLPAYSKASREAQYFFVNGRFIRDKVVAHAIRQAYQDILHHQRHPAFVLFLDMPPELVDVNVHPAKSEVRFRESQAIHQFVFHTLQQVLSTPVALTENSSDLSNQLAQVSSVQRTTSIQQPMQQPLRLHMASQPLAFYDALFGKKESRGGEEEKFNDAPFLNTHSQSSSSETEIPPLGFALAQLAGIYILAQNIHGLVVVDMHAAHERIVYERLKTALDGQQIPMQPLLIPVSFTAEALDIATAEEEHAAIAQLGFDIAPLSPTTLAVRAMPAMLKQTHAEAAARDVLHEMREYGATRVLTERRNELLSTLACHSAVRANQILTVPEMNNILREMERTERSGQCNHGRPTWFQMSIAELDTLFMRGK</sequence>
<dbReference type="Gene3D" id="3.30.1540.20">
    <property type="entry name" value="MutL, C-terminal domain, dimerisation subdomain"/>
    <property type="match status" value="1"/>
</dbReference>
<proteinExistence type="inferred from homology"/>
<evidence type="ECO:0000256" key="6">
    <source>
        <dbReference type="SAM" id="MobiDB-lite"/>
    </source>
</evidence>
<gene>
    <name evidence="5 9" type="primary">mutL</name>
    <name evidence="9" type="ORF">NTG6680_2193</name>
</gene>
<evidence type="ECO:0000256" key="4">
    <source>
        <dbReference type="ARBA" id="ARBA00023204"/>
    </source>
</evidence>
<comment type="similarity">
    <text evidence="1 5">Belongs to the DNA mismatch repair MutL/HexB family.</text>
</comment>
<dbReference type="SUPFAM" id="SSF55874">
    <property type="entry name" value="ATPase domain of HSP90 chaperone/DNA topoisomerase II/histidine kinase"/>
    <property type="match status" value="1"/>
</dbReference>
<evidence type="ECO:0000256" key="3">
    <source>
        <dbReference type="ARBA" id="ARBA00022763"/>
    </source>
</evidence>
<dbReference type="EMBL" id="OU912926">
    <property type="protein sequence ID" value="CAG9933442.1"/>
    <property type="molecule type" value="Genomic_DNA"/>
</dbReference>
<protein>
    <recommendedName>
        <fullName evidence="2 5">DNA mismatch repair protein MutL</fullName>
    </recommendedName>
</protein>
<dbReference type="InterPro" id="IPR014721">
    <property type="entry name" value="Ribsml_uS5_D2-typ_fold_subgr"/>
</dbReference>
<dbReference type="InterPro" id="IPR042120">
    <property type="entry name" value="MutL_C_dimsub"/>
</dbReference>
<dbReference type="InterPro" id="IPR042121">
    <property type="entry name" value="MutL_C_regsub"/>
</dbReference>
<dbReference type="InterPro" id="IPR020667">
    <property type="entry name" value="DNA_mismatch_repair_MutL"/>
</dbReference>
<reference evidence="9 10" key="1">
    <citation type="submission" date="2021-10" db="EMBL/GenBank/DDBJ databases">
        <authorList>
            <person name="Koch H."/>
        </authorList>
    </citation>
    <scope>NUCLEOTIDE SEQUENCE [LARGE SCALE GENOMIC DNA]</scope>
    <source>
        <strain evidence="9">6680</strain>
    </source>
</reference>